<dbReference type="STRING" id="77097.SAMN04490369_102548"/>
<evidence type="ECO:0000256" key="2">
    <source>
        <dbReference type="ARBA" id="ARBA00022801"/>
    </source>
</evidence>
<dbReference type="AlphaFoldDB" id="A0A1H8JL42"/>
<dbReference type="SUPFAM" id="SSF54637">
    <property type="entry name" value="Thioesterase/thiol ester dehydrase-isomerase"/>
    <property type="match status" value="1"/>
</dbReference>
<name>A0A1H8JL42_9GAMM</name>
<accession>A0A1H8JL42</accession>
<dbReference type="RefSeq" id="WP_089675398.1">
    <property type="nucleotide sequence ID" value="NZ_FODB01000025.1"/>
</dbReference>
<dbReference type="Pfam" id="PF13279">
    <property type="entry name" value="4HBT_2"/>
    <property type="match status" value="1"/>
</dbReference>
<keyword evidence="2 3" id="KW-0378">Hydrolase</keyword>
<evidence type="ECO:0000256" key="1">
    <source>
        <dbReference type="ARBA" id="ARBA00005953"/>
    </source>
</evidence>
<dbReference type="InterPro" id="IPR029069">
    <property type="entry name" value="HotDog_dom_sf"/>
</dbReference>
<proteinExistence type="inferred from homology"/>
<organism evidence="3 4">
    <name type="scientific">Vreelandella aquamarina</name>
    <dbReference type="NCBI Taxonomy" id="77097"/>
    <lineage>
        <taxon>Bacteria</taxon>
        <taxon>Pseudomonadati</taxon>
        <taxon>Pseudomonadota</taxon>
        <taxon>Gammaproteobacteria</taxon>
        <taxon>Oceanospirillales</taxon>
        <taxon>Halomonadaceae</taxon>
        <taxon>Vreelandella</taxon>
    </lineage>
</organism>
<dbReference type="GO" id="GO:0047617">
    <property type="term" value="F:fatty acyl-CoA hydrolase activity"/>
    <property type="evidence" value="ECO:0007669"/>
    <property type="project" value="TreeGrafter"/>
</dbReference>
<reference evidence="3 4" key="1">
    <citation type="submission" date="2016-10" db="EMBL/GenBank/DDBJ databases">
        <authorList>
            <person name="de Groot N.N."/>
        </authorList>
    </citation>
    <scope>NUCLEOTIDE SEQUENCE [LARGE SCALE GENOMIC DNA]</scope>
    <source>
        <strain evidence="3 4">558</strain>
    </source>
</reference>
<dbReference type="Gene3D" id="3.10.129.10">
    <property type="entry name" value="Hotdog Thioesterase"/>
    <property type="match status" value="1"/>
</dbReference>
<dbReference type="Proteomes" id="UP000199493">
    <property type="component" value="Unassembled WGS sequence"/>
</dbReference>
<sequence>MERVSQEFPNAAVIHRHPLTVRVTDMNYGRHLGHDALVSLLHEARMQAFAALDLPEWDIHGYPSVVVDLAVQYQQEARFPDALVIETAVPDPEGKALTVFHRVTKAETGDVVATARVNKLLIDLAAGRPVAIPDTVKQTLADARGG</sequence>
<dbReference type="InterPro" id="IPR050563">
    <property type="entry name" value="4-hydroxybenzoyl-CoA_TE"/>
</dbReference>
<dbReference type="PANTHER" id="PTHR31793">
    <property type="entry name" value="4-HYDROXYBENZOYL-COA THIOESTERASE FAMILY MEMBER"/>
    <property type="match status" value="1"/>
</dbReference>
<protein>
    <submittedName>
        <fullName evidence="3">Acyl-CoA thioester hydrolase, YbgC/YbaW family</fullName>
    </submittedName>
</protein>
<dbReference type="CDD" id="cd00586">
    <property type="entry name" value="4HBT"/>
    <property type="match status" value="1"/>
</dbReference>
<gene>
    <name evidence="3" type="ORF">SAMN04490369_102548</name>
</gene>
<comment type="similarity">
    <text evidence="1">Belongs to the 4-hydroxybenzoyl-CoA thioesterase family.</text>
</comment>
<dbReference type="PANTHER" id="PTHR31793:SF27">
    <property type="entry name" value="NOVEL THIOESTERASE SUPERFAMILY DOMAIN AND SAPOSIN A-TYPE DOMAIN CONTAINING PROTEIN (0610012H03RIK)"/>
    <property type="match status" value="1"/>
</dbReference>
<dbReference type="EMBL" id="FODB01000025">
    <property type="protein sequence ID" value="SEN81392.1"/>
    <property type="molecule type" value="Genomic_DNA"/>
</dbReference>
<evidence type="ECO:0000313" key="4">
    <source>
        <dbReference type="Proteomes" id="UP000199493"/>
    </source>
</evidence>
<evidence type="ECO:0000313" key="3">
    <source>
        <dbReference type="EMBL" id="SEN81392.1"/>
    </source>
</evidence>